<evidence type="ECO:0000313" key="2">
    <source>
        <dbReference type="Proteomes" id="UP000268321"/>
    </source>
</evidence>
<dbReference type="AlphaFoldDB" id="A0A4P9ZFJ9"/>
<accession>A0A4P9ZFJ9</accession>
<evidence type="ECO:0000313" key="1">
    <source>
        <dbReference type="EMBL" id="RKP31618.1"/>
    </source>
</evidence>
<dbReference type="OrthoDB" id="10252718at2759"/>
<reference evidence="2" key="1">
    <citation type="journal article" date="2018" name="Nat. Microbiol.">
        <title>Leveraging single-cell genomics to expand the fungal tree of life.</title>
        <authorList>
            <person name="Ahrendt S.R."/>
            <person name="Quandt C.A."/>
            <person name="Ciobanu D."/>
            <person name="Clum A."/>
            <person name="Salamov A."/>
            <person name="Andreopoulos B."/>
            <person name="Cheng J.F."/>
            <person name="Woyke T."/>
            <person name="Pelin A."/>
            <person name="Henrissat B."/>
            <person name="Reynolds N.K."/>
            <person name="Benny G.L."/>
            <person name="Smith M.E."/>
            <person name="James T.Y."/>
            <person name="Grigoriev I.V."/>
        </authorList>
    </citation>
    <scope>NUCLEOTIDE SEQUENCE [LARGE SCALE GENOMIC DNA]</scope>
    <source>
        <strain evidence="2">Baker2002</strain>
    </source>
</reference>
<dbReference type="EMBL" id="ML004439">
    <property type="protein sequence ID" value="RKP31618.1"/>
    <property type="molecule type" value="Genomic_DNA"/>
</dbReference>
<sequence>MSGCSYDNHPRPELVSFDDVDYDSFEQVELARSSMLREQFIRNEELKVTRDALSKCKMYHGADAQKNCRPLILKFMKMIETHPVTGYLGYQRNDPSQ</sequence>
<protein>
    <submittedName>
        <fullName evidence="1">Putative NADH-ubiquinone oxidoreductase subunit mitochondrial</fullName>
    </submittedName>
</protein>
<proteinExistence type="predicted"/>
<gene>
    <name evidence="1" type="ORF">METBISCDRAFT_26423</name>
</gene>
<name>A0A4P9ZFJ9_9ASCO</name>
<keyword evidence="2" id="KW-1185">Reference proteome</keyword>
<dbReference type="Proteomes" id="UP000268321">
    <property type="component" value="Unassembled WGS sequence"/>
</dbReference>
<keyword evidence="1" id="KW-0830">Ubiquinone</keyword>
<organism evidence="1 2">
    <name type="scientific">Metschnikowia bicuspidata</name>
    <dbReference type="NCBI Taxonomy" id="27322"/>
    <lineage>
        <taxon>Eukaryota</taxon>
        <taxon>Fungi</taxon>
        <taxon>Dikarya</taxon>
        <taxon>Ascomycota</taxon>
        <taxon>Saccharomycotina</taxon>
        <taxon>Pichiomycetes</taxon>
        <taxon>Metschnikowiaceae</taxon>
        <taxon>Metschnikowia</taxon>
    </lineage>
</organism>